<dbReference type="PANTHER" id="PTHR42760">
    <property type="entry name" value="SHORT-CHAIN DEHYDROGENASES/REDUCTASES FAMILY MEMBER"/>
    <property type="match status" value="1"/>
</dbReference>
<evidence type="ECO:0000256" key="2">
    <source>
        <dbReference type="ARBA" id="ARBA00023002"/>
    </source>
</evidence>
<dbReference type="PANTHER" id="PTHR42760:SF123">
    <property type="entry name" value="OXIDOREDUCTASE"/>
    <property type="match status" value="1"/>
</dbReference>
<dbReference type="EC" id="1.1.1.100" evidence="4"/>
<dbReference type="PROSITE" id="PS00061">
    <property type="entry name" value="ADH_SHORT"/>
    <property type="match status" value="1"/>
</dbReference>
<dbReference type="PRINTS" id="PR00081">
    <property type="entry name" value="GDHRDH"/>
</dbReference>
<keyword evidence="2 4" id="KW-0560">Oxidoreductase</keyword>
<dbReference type="InterPro" id="IPR057326">
    <property type="entry name" value="KR_dom"/>
</dbReference>
<proteinExistence type="inferred from homology"/>
<comment type="similarity">
    <text evidence="1">Belongs to the short-chain dehydrogenases/reductases (SDR) family.</text>
</comment>
<evidence type="ECO:0000256" key="1">
    <source>
        <dbReference type="ARBA" id="ARBA00006484"/>
    </source>
</evidence>
<dbReference type="PRINTS" id="PR00080">
    <property type="entry name" value="SDRFAMILY"/>
</dbReference>
<gene>
    <name evidence="4" type="ORF">ADIAG_01125</name>
</gene>
<dbReference type="SMART" id="SM00822">
    <property type="entry name" value="PKS_KR"/>
    <property type="match status" value="1"/>
</dbReference>
<name>M7MW20_9MICC</name>
<dbReference type="InterPro" id="IPR002347">
    <property type="entry name" value="SDR_fam"/>
</dbReference>
<dbReference type="Pfam" id="PF13561">
    <property type="entry name" value="adh_short_C2"/>
    <property type="match status" value="1"/>
</dbReference>
<dbReference type="eggNOG" id="COG1028">
    <property type="taxonomic scope" value="Bacteria"/>
</dbReference>
<dbReference type="EMBL" id="AOCK01000003">
    <property type="protein sequence ID" value="EMQ99135.1"/>
    <property type="molecule type" value="Genomic_DNA"/>
</dbReference>
<comment type="caution">
    <text evidence="4">The sequence shown here is derived from an EMBL/GenBank/DDBJ whole genome shotgun (WGS) entry which is preliminary data.</text>
</comment>
<protein>
    <submittedName>
        <fullName evidence="4">3-ketoacyl-acyl carrier protein reductase</fullName>
        <ecNumber evidence="4">1.1.1.100</ecNumber>
    </submittedName>
</protein>
<sequence length="256" mass="26342">MASPLATAPVAVVTGGGAGIGLSFAERWVDGGGRVVLLDVSPSHLRTAVARLGPDNARALEVDVTNDQDVVAAFGSIADTEGSLDALVNSAGLSRPAPSHQVDPASFNRVLDINLTGTLRACQQAFPLLAVSPRAAIVNLASVAAHSGMPGRASYTTSKAGVGGLTRTLAVEWAPHGIRVNAVGPGYVRTNLTATQIESGLLDAAPIEKRTPLGRFAEPQEIAEVINFLASPAASYVTGHLMMVDGGLTIDGNWYE</sequence>
<evidence type="ECO:0000259" key="3">
    <source>
        <dbReference type="SMART" id="SM00822"/>
    </source>
</evidence>
<dbReference type="GO" id="GO:0004316">
    <property type="term" value="F:3-oxoacyl-[acyl-carrier-protein] reductase (NADPH) activity"/>
    <property type="evidence" value="ECO:0007669"/>
    <property type="project" value="UniProtKB-EC"/>
</dbReference>
<dbReference type="InterPro" id="IPR020904">
    <property type="entry name" value="Sc_DH/Rdtase_CS"/>
</dbReference>
<dbReference type="Proteomes" id="UP000012015">
    <property type="component" value="Unassembled WGS sequence"/>
</dbReference>
<keyword evidence="5" id="KW-1185">Reference proteome</keyword>
<dbReference type="SUPFAM" id="SSF51735">
    <property type="entry name" value="NAD(P)-binding Rossmann-fold domains"/>
    <property type="match status" value="1"/>
</dbReference>
<feature type="domain" description="Ketoreductase" evidence="3">
    <location>
        <begin position="9"/>
        <end position="186"/>
    </location>
</feature>
<organism evidence="4 5">
    <name type="scientific">Paeniglutamicibacter gangotriensis Lz1y</name>
    <dbReference type="NCBI Taxonomy" id="1276920"/>
    <lineage>
        <taxon>Bacteria</taxon>
        <taxon>Bacillati</taxon>
        <taxon>Actinomycetota</taxon>
        <taxon>Actinomycetes</taxon>
        <taxon>Micrococcales</taxon>
        <taxon>Micrococcaceae</taxon>
        <taxon>Paeniglutamicibacter</taxon>
    </lineage>
</organism>
<dbReference type="STRING" id="1276920.ADIAG_01125"/>
<dbReference type="InterPro" id="IPR036291">
    <property type="entry name" value="NAD(P)-bd_dom_sf"/>
</dbReference>
<reference evidence="4 5" key="1">
    <citation type="journal article" date="2013" name="Genome Announc.">
        <title>Draft Genome Sequence of Arthrobacter gangotriensis Strain Lz1yT, Isolated from a Penguin Rookery Soil Sample Collected in Antarctica, near the Indian Station Dakshin Gangotri.</title>
        <authorList>
            <person name="Shivaji S."/>
            <person name="Ara S."/>
            <person name="Bandi S."/>
            <person name="Singh A."/>
            <person name="Kumar Pinnaka A."/>
        </authorList>
    </citation>
    <scope>NUCLEOTIDE SEQUENCE [LARGE SCALE GENOMIC DNA]</scope>
    <source>
        <strain evidence="4 5">Lz1y</strain>
    </source>
</reference>
<dbReference type="RefSeq" id="WP_007270323.1">
    <property type="nucleotide sequence ID" value="NZ_AOCK01000003.1"/>
</dbReference>
<dbReference type="PATRIC" id="fig|1276920.7.peg.1120"/>
<dbReference type="Gene3D" id="3.40.50.720">
    <property type="entry name" value="NAD(P)-binding Rossmann-like Domain"/>
    <property type="match status" value="1"/>
</dbReference>
<dbReference type="GO" id="GO:0030497">
    <property type="term" value="P:fatty acid elongation"/>
    <property type="evidence" value="ECO:0007669"/>
    <property type="project" value="TreeGrafter"/>
</dbReference>
<dbReference type="FunFam" id="3.40.50.720:FF:000084">
    <property type="entry name" value="Short-chain dehydrogenase reductase"/>
    <property type="match status" value="1"/>
</dbReference>
<accession>M7MW20</accession>
<dbReference type="CDD" id="cd05233">
    <property type="entry name" value="SDR_c"/>
    <property type="match status" value="1"/>
</dbReference>
<evidence type="ECO:0000313" key="4">
    <source>
        <dbReference type="EMBL" id="EMQ99135.1"/>
    </source>
</evidence>
<evidence type="ECO:0000313" key="5">
    <source>
        <dbReference type="Proteomes" id="UP000012015"/>
    </source>
</evidence>
<dbReference type="AlphaFoldDB" id="M7MW20"/>